<feature type="compositionally biased region" description="Polar residues" evidence="7">
    <location>
        <begin position="179"/>
        <end position="190"/>
    </location>
</feature>
<comment type="function">
    <text evidence="6">Plays an important role in the control of DNA replication and the maintenance of replication fork stability.</text>
</comment>
<dbReference type="InterPro" id="IPR012923">
    <property type="entry name" value="Csm3"/>
</dbReference>
<organism evidence="9 10">
    <name type="scientific">Mucor circinelloides f. lusitanicus</name>
    <name type="common">Mucor racemosus var. lusitanicus</name>
    <dbReference type="NCBI Taxonomy" id="29924"/>
    <lineage>
        <taxon>Eukaryota</taxon>
        <taxon>Fungi</taxon>
        <taxon>Fungi incertae sedis</taxon>
        <taxon>Mucoromycota</taxon>
        <taxon>Mucoromycotina</taxon>
        <taxon>Mucoromycetes</taxon>
        <taxon>Mucorales</taxon>
        <taxon>Mucorineae</taxon>
        <taxon>Mucoraceae</taxon>
        <taxon>Mucor</taxon>
    </lineage>
</organism>
<evidence type="ECO:0000256" key="5">
    <source>
        <dbReference type="ARBA" id="ARBA00023306"/>
    </source>
</evidence>
<feature type="domain" description="Chromosome segregation in meiosis protein 3" evidence="8">
    <location>
        <begin position="48"/>
        <end position="130"/>
    </location>
</feature>
<feature type="compositionally biased region" description="Polar residues" evidence="7">
    <location>
        <begin position="383"/>
        <end position="396"/>
    </location>
</feature>
<dbReference type="GO" id="GO:0031297">
    <property type="term" value="P:replication fork processing"/>
    <property type="evidence" value="ECO:0007669"/>
    <property type="project" value="UniProtKB-UniRule"/>
</dbReference>
<feature type="region of interest" description="Disordered" evidence="7">
    <location>
        <begin position="140"/>
        <end position="310"/>
    </location>
</feature>
<keyword evidence="3 6" id="KW-0227">DNA damage</keyword>
<comment type="caution">
    <text evidence="9">The sequence shown here is derived from an EMBL/GenBank/DDBJ whole genome shotgun (WGS) entry which is preliminary data.</text>
</comment>
<accession>A0A8H4EY18</accession>
<evidence type="ECO:0000256" key="3">
    <source>
        <dbReference type="ARBA" id="ARBA00022763"/>
    </source>
</evidence>
<dbReference type="Proteomes" id="UP000469890">
    <property type="component" value="Unassembled WGS sequence"/>
</dbReference>
<evidence type="ECO:0000256" key="4">
    <source>
        <dbReference type="ARBA" id="ARBA00023242"/>
    </source>
</evidence>
<feature type="compositionally biased region" description="Acidic residues" evidence="7">
    <location>
        <begin position="293"/>
        <end position="302"/>
    </location>
</feature>
<dbReference type="GO" id="GO:0043111">
    <property type="term" value="P:replication fork arrest"/>
    <property type="evidence" value="ECO:0007669"/>
    <property type="project" value="TreeGrafter"/>
</dbReference>
<proteinExistence type="inferred from homology"/>
<evidence type="ECO:0000313" key="10">
    <source>
        <dbReference type="Proteomes" id="UP000469890"/>
    </source>
</evidence>
<evidence type="ECO:0000313" key="9">
    <source>
        <dbReference type="EMBL" id="KAF1797705.1"/>
    </source>
</evidence>
<comment type="similarity">
    <text evidence="2 6">Belongs to the CSM3 family.</text>
</comment>
<dbReference type="PANTHER" id="PTHR13220:SF11">
    <property type="entry name" value="TIMELESS-INTERACTING PROTEIN"/>
    <property type="match status" value="1"/>
</dbReference>
<evidence type="ECO:0000259" key="8">
    <source>
        <dbReference type="Pfam" id="PF07962"/>
    </source>
</evidence>
<feature type="region of interest" description="Disordered" evidence="7">
    <location>
        <begin position="16"/>
        <end position="45"/>
    </location>
</feature>
<protein>
    <recommendedName>
        <fullName evidence="6">Chromosome segregation in meiosis protein</fullName>
    </recommendedName>
</protein>
<feature type="region of interest" description="Disordered" evidence="7">
    <location>
        <begin position="374"/>
        <end position="417"/>
    </location>
</feature>
<dbReference type="GO" id="GO:0003677">
    <property type="term" value="F:DNA binding"/>
    <property type="evidence" value="ECO:0007669"/>
    <property type="project" value="TreeGrafter"/>
</dbReference>
<reference evidence="9 10" key="1">
    <citation type="submission" date="2019-09" db="EMBL/GenBank/DDBJ databases">
        <authorList>
            <consortium name="DOE Joint Genome Institute"/>
            <person name="Mondo S.J."/>
            <person name="Navarro-Mendoza M.I."/>
            <person name="Perez-Arques C."/>
            <person name="Panchal S."/>
            <person name="Nicolas F.E."/>
            <person name="Ganguly P."/>
            <person name="Pangilinan J."/>
            <person name="Grigoriev I."/>
            <person name="Heitman J."/>
            <person name="Sanya K."/>
            <person name="Garre V."/>
        </authorList>
    </citation>
    <scope>NUCLEOTIDE SEQUENCE [LARGE SCALE GENOMIC DNA]</scope>
    <source>
        <strain evidence="9 10">MU402</strain>
    </source>
</reference>
<evidence type="ECO:0000256" key="2">
    <source>
        <dbReference type="ARBA" id="ARBA00006075"/>
    </source>
</evidence>
<keyword evidence="5 6" id="KW-0131">Cell cycle</keyword>
<dbReference type="Pfam" id="PF07962">
    <property type="entry name" value="Swi3"/>
    <property type="match status" value="1"/>
</dbReference>
<sequence>MDDEFDDILLDDYNIDLPDRKQPNVSSLDDDNDETQATTTSKKPTKKKFNADLLLEPDGIYILKNEVQHIKFKKTRGHEHEDLKRLMDYYTIWANNLYPGLLFRDFARRVVNPAKSKPVRMVMEQWSDEARQRNQVRLDVQNELSGKTVGDDDGSDGGRAAAQDDESSEDDNRPLFFPISSTSQANTLQNKTAKPKPKGKSKAKPAAAKPKSKTFIGTDDEDDEQPLFTSSQQNNKRKIVLDDSSDEEDTHNMSRSSALALIIERKRKRQQAQREEQERAARPKPSTSRSIIEDYDDNEDEPALFGHQDKDEQVELALSDSELAALGIPPIFSAQEDPVEDIELALTEAELLELGLPTNKPNAASEDNVQMALSDNELETLGLATTPSSKTAANHTQQSQQQEEQFSDNELFDIQEA</sequence>
<dbReference type="EMBL" id="JAAECE010000009">
    <property type="protein sequence ID" value="KAF1797705.1"/>
    <property type="molecule type" value="Genomic_DNA"/>
</dbReference>
<evidence type="ECO:0000256" key="7">
    <source>
        <dbReference type="SAM" id="MobiDB-lite"/>
    </source>
</evidence>
<dbReference type="PANTHER" id="PTHR13220">
    <property type="entry name" value="TIMELESS INTERACTING-RELATED"/>
    <property type="match status" value="1"/>
</dbReference>
<dbReference type="GO" id="GO:0031298">
    <property type="term" value="C:replication fork protection complex"/>
    <property type="evidence" value="ECO:0007669"/>
    <property type="project" value="TreeGrafter"/>
</dbReference>
<evidence type="ECO:0000256" key="1">
    <source>
        <dbReference type="ARBA" id="ARBA00004123"/>
    </source>
</evidence>
<feature type="compositionally biased region" description="Basic residues" evidence="7">
    <location>
        <begin position="193"/>
        <end position="203"/>
    </location>
</feature>
<comment type="subcellular location">
    <subcellularLocation>
        <location evidence="1 6">Nucleus</location>
    </subcellularLocation>
</comment>
<dbReference type="GO" id="GO:0000076">
    <property type="term" value="P:DNA replication checkpoint signaling"/>
    <property type="evidence" value="ECO:0007669"/>
    <property type="project" value="UniProtKB-UniRule"/>
</dbReference>
<keyword evidence="4 6" id="KW-0539">Nucleus</keyword>
<feature type="compositionally biased region" description="Acidic residues" evidence="7">
    <location>
        <begin position="405"/>
        <end position="417"/>
    </location>
</feature>
<dbReference type="AlphaFoldDB" id="A0A8H4EY18"/>
<feature type="compositionally biased region" description="Basic and acidic residues" evidence="7">
    <location>
        <begin position="272"/>
        <end position="281"/>
    </location>
</feature>
<gene>
    <name evidence="9" type="ORF">FB192DRAFT_1178915</name>
</gene>
<evidence type="ECO:0000256" key="6">
    <source>
        <dbReference type="RuleBase" id="RU366049"/>
    </source>
</evidence>
<dbReference type="GO" id="GO:0006974">
    <property type="term" value="P:DNA damage response"/>
    <property type="evidence" value="ECO:0007669"/>
    <property type="project" value="UniProtKB-KW"/>
</dbReference>
<dbReference type="InterPro" id="IPR040038">
    <property type="entry name" value="TIPIN/Csm3/Swi3"/>
</dbReference>
<name>A0A8H4EY18_MUCCL</name>